<organism evidence="2 3">
    <name type="scientific">Gossypium darwinii</name>
    <name type="common">Darwin's cotton</name>
    <name type="synonym">Gossypium barbadense var. darwinii</name>
    <dbReference type="NCBI Taxonomy" id="34276"/>
    <lineage>
        <taxon>Eukaryota</taxon>
        <taxon>Viridiplantae</taxon>
        <taxon>Streptophyta</taxon>
        <taxon>Embryophyta</taxon>
        <taxon>Tracheophyta</taxon>
        <taxon>Spermatophyta</taxon>
        <taxon>Magnoliopsida</taxon>
        <taxon>eudicotyledons</taxon>
        <taxon>Gunneridae</taxon>
        <taxon>Pentapetalae</taxon>
        <taxon>rosids</taxon>
        <taxon>malvids</taxon>
        <taxon>Malvales</taxon>
        <taxon>Malvaceae</taxon>
        <taxon>Malvoideae</taxon>
        <taxon>Gossypium</taxon>
    </lineage>
</organism>
<evidence type="ECO:0000313" key="2">
    <source>
        <dbReference type="EMBL" id="TYG37776.1"/>
    </source>
</evidence>
<name>A0A5D2A1K8_GOSDA</name>
<dbReference type="AlphaFoldDB" id="A0A5D2A1K8"/>
<proteinExistence type="predicted"/>
<keyword evidence="3" id="KW-1185">Reference proteome</keyword>
<dbReference type="PANTHER" id="PTHR31558:SF16">
    <property type="entry name" value="FAMILY PROTEIN, PUTATIVE (DUF1336)-RELATED"/>
    <property type="match status" value="1"/>
</dbReference>
<accession>A0A5D2A1K8</accession>
<evidence type="ECO:0000313" key="3">
    <source>
        <dbReference type="Proteomes" id="UP000323506"/>
    </source>
</evidence>
<feature type="region of interest" description="Disordered" evidence="1">
    <location>
        <begin position="15"/>
        <end position="43"/>
    </location>
</feature>
<protein>
    <submittedName>
        <fullName evidence="2">Uncharacterized protein</fullName>
    </submittedName>
</protein>
<evidence type="ECO:0000256" key="1">
    <source>
        <dbReference type="SAM" id="MobiDB-lite"/>
    </source>
</evidence>
<reference evidence="2 3" key="1">
    <citation type="submission" date="2019-06" db="EMBL/GenBank/DDBJ databases">
        <title>WGS assembly of Gossypium darwinii.</title>
        <authorList>
            <person name="Chen Z.J."/>
            <person name="Sreedasyam A."/>
            <person name="Ando A."/>
            <person name="Song Q."/>
            <person name="De L."/>
            <person name="Hulse-Kemp A."/>
            <person name="Ding M."/>
            <person name="Ye W."/>
            <person name="Kirkbride R."/>
            <person name="Jenkins J."/>
            <person name="Plott C."/>
            <person name="Lovell J."/>
            <person name="Lin Y.-M."/>
            <person name="Vaughn R."/>
            <person name="Liu B."/>
            <person name="Li W."/>
            <person name="Simpson S."/>
            <person name="Scheffler B."/>
            <person name="Saski C."/>
            <person name="Grover C."/>
            <person name="Hu G."/>
            <person name="Conover J."/>
            <person name="Carlson J."/>
            <person name="Shu S."/>
            <person name="Boston L."/>
            <person name="Williams M."/>
            <person name="Peterson D."/>
            <person name="Mcgee K."/>
            <person name="Jones D."/>
            <person name="Wendel J."/>
            <person name="Stelly D."/>
            <person name="Grimwood J."/>
            <person name="Schmutz J."/>
        </authorList>
    </citation>
    <scope>NUCLEOTIDE SEQUENCE [LARGE SCALE GENOMIC DNA]</scope>
    <source>
        <strain evidence="2">1808015.09</strain>
    </source>
</reference>
<dbReference type="Proteomes" id="UP000323506">
    <property type="component" value="Chromosome D13"/>
</dbReference>
<dbReference type="EMBL" id="CM017713">
    <property type="protein sequence ID" value="TYG37776.1"/>
    <property type="molecule type" value="Genomic_DNA"/>
</dbReference>
<feature type="compositionally biased region" description="Basic residues" evidence="1">
    <location>
        <begin position="15"/>
        <end position="30"/>
    </location>
</feature>
<dbReference type="PANTHER" id="PTHR31558">
    <property type="entry name" value="CW14 PROTEIN"/>
    <property type="match status" value="1"/>
</dbReference>
<gene>
    <name evidence="2" type="ORF">ES288_D13G168400v1</name>
</gene>
<sequence length="125" mass="14392">MGSCVSAPAERIKNLRRPRRRFRKHRRKVSRSITDGTKKRNGDARVTDIPVSEYLHMENGATTTRRRSEVSSSTFNFTQFQWHLSQIDTNACQEDLWFDSVSILESDSDDDFLSIHGVCTDKGKI</sequence>